<evidence type="ECO:0000256" key="1">
    <source>
        <dbReference type="ARBA" id="ARBA00001974"/>
    </source>
</evidence>
<dbReference type="PANTHER" id="PTHR21071:SF4">
    <property type="entry name" value="UDP-N-ACETYLENOLPYRUVOYLGLUCOSAMINE REDUCTASE"/>
    <property type="match status" value="1"/>
</dbReference>
<dbReference type="SUPFAM" id="SSF56176">
    <property type="entry name" value="FAD-binding/transporter-associated domain-like"/>
    <property type="match status" value="1"/>
</dbReference>
<keyword evidence="13" id="KW-0560">Oxidoreductase</keyword>
<evidence type="ECO:0000259" key="17">
    <source>
        <dbReference type="PROSITE" id="PS51387"/>
    </source>
</evidence>
<dbReference type="PROSITE" id="PS51387">
    <property type="entry name" value="FAD_PCMH"/>
    <property type="match status" value="1"/>
</dbReference>
<comment type="catalytic activity">
    <reaction evidence="16">
        <text>UDP-N-acetyl-alpha-D-muramate + NADP(+) = UDP-N-acetyl-3-O-(1-carboxyvinyl)-alpha-D-glucosamine + NADPH + H(+)</text>
        <dbReference type="Rhea" id="RHEA:12248"/>
        <dbReference type="ChEBI" id="CHEBI:15378"/>
        <dbReference type="ChEBI" id="CHEBI:57783"/>
        <dbReference type="ChEBI" id="CHEBI:58349"/>
        <dbReference type="ChEBI" id="CHEBI:68483"/>
        <dbReference type="ChEBI" id="CHEBI:70757"/>
        <dbReference type="EC" id="1.3.1.98"/>
    </reaction>
</comment>
<dbReference type="GO" id="GO:0009252">
    <property type="term" value="P:peptidoglycan biosynthetic process"/>
    <property type="evidence" value="ECO:0007669"/>
    <property type="project" value="UniProtKB-UniPathway"/>
</dbReference>
<comment type="function">
    <text evidence="2">Cell wall formation.</text>
</comment>
<keyword evidence="6" id="KW-0963">Cytoplasm</keyword>
<dbReference type="InterPro" id="IPR006094">
    <property type="entry name" value="Oxid_FAD_bind_N"/>
</dbReference>
<dbReference type="InterPro" id="IPR011601">
    <property type="entry name" value="MurB_C"/>
</dbReference>
<accession>A0A6J6Q747</accession>
<keyword evidence="12" id="KW-0573">Peptidoglycan synthesis</keyword>
<dbReference type="InterPro" id="IPR016167">
    <property type="entry name" value="FAD-bd_PCMH_sub1"/>
</dbReference>
<evidence type="ECO:0000256" key="2">
    <source>
        <dbReference type="ARBA" id="ARBA00003921"/>
    </source>
</evidence>
<keyword evidence="10" id="KW-0521">NADP</keyword>
<evidence type="ECO:0000256" key="13">
    <source>
        <dbReference type="ARBA" id="ARBA00023002"/>
    </source>
</evidence>
<name>A0A6J6Q747_9ZZZZ</name>
<dbReference type="GO" id="GO:0071555">
    <property type="term" value="P:cell wall organization"/>
    <property type="evidence" value="ECO:0007669"/>
    <property type="project" value="UniProtKB-KW"/>
</dbReference>
<dbReference type="GO" id="GO:0008360">
    <property type="term" value="P:regulation of cell shape"/>
    <property type="evidence" value="ECO:0007669"/>
    <property type="project" value="UniProtKB-KW"/>
</dbReference>
<evidence type="ECO:0000256" key="8">
    <source>
        <dbReference type="ARBA" id="ARBA00022630"/>
    </source>
</evidence>
<evidence type="ECO:0000256" key="9">
    <source>
        <dbReference type="ARBA" id="ARBA00022827"/>
    </source>
</evidence>
<dbReference type="Gene3D" id="3.30.465.10">
    <property type="match status" value="1"/>
</dbReference>
<dbReference type="GO" id="GO:0008762">
    <property type="term" value="F:UDP-N-acetylmuramate dehydrogenase activity"/>
    <property type="evidence" value="ECO:0007669"/>
    <property type="project" value="UniProtKB-EC"/>
</dbReference>
<evidence type="ECO:0000256" key="16">
    <source>
        <dbReference type="ARBA" id="ARBA00048914"/>
    </source>
</evidence>
<reference evidence="18" key="1">
    <citation type="submission" date="2020-05" db="EMBL/GenBank/DDBJ databases">
        <authorList>
            <person name="Chiriac C."/>
            <person name="Salcher M."/>
            <person name="Ghai R."/>
            <person name="Kavagutti S V."/>
        </authorList>
    </citation>
    <scope>NUCLEOTIDE SEQUENCE</scope>
</reference>
<evidence type="ECO:0000256" key="4">
    <source>
        <dbReference type="ARBA" id="ARBA00004752"/>
    </source>
</evidence>
<comment type="cofactor">
    <cofactor evidence="1">
        <name>FAD</name>
        <dbReference type="ChEBI" id="CHEBI:57692"/>
    </cofactor>
</comment>
<evidence type="ECO:0000256" key="7">
    <source>
        <dbReference type="ARBA" id="ARBA00022618"/>
    </source>
</evidence>
<dbReference type="GO" id="GO:0071949">
    <property type="term" value="F:FAD binding"/>
    <property type="evidence" value="ECO:0007669"/>
    <property type="project" value="InterPro"/>
</dbReference>
<dbReference type="InterPro" id="IPR003170">
    <property type="entry name" value="MurB"/>
</dbReference>
<keyword evidence="11" id="KW-0133">Cell shape</keyword>
<evidence type="ECO:0000256" key="11">
    <source>
        <dbReference type="ARBA" id="ARBA00022960"/>
    </source>
</evidence>
<dbReference type="UniPathway" id="UPA00219"/>
<dbReference type="GO" id="GO:0005829">
    <property type="term" value="C:cytosol"/>
    <property type="evidence" value="ECO:0007669"/>
    <property type="project" value="TreeGrafter"/>
</dbReference>
<evidence type="ECO:0000256" key="14">
    <source>
        <dbReference type="ARBA" id="ARBA00023306"/>
    </source>
</evidence>
<dbReference type="NCBIfam" id="TIGR00179">
    <property type="entry name" value="murB"/>
    <property type="match status" value="1"/>
</dbReference>
<gene>
    <name evidence="18" type="ORF">UFOPK2598_00766</name>
</gene>
<keyword evidence="15" id="KW-0961">Cell wall biogenesis/degradation</keyword>
<keyword evidence="7" id="KW-0132">Cell division</keyword>
<dbReference type="NCBIfam" id="NF010478">
    <property type="entry name" value="PRK13903.1"/>
    <property type="match status" value="1"/>
</dbReference>
<dbReference type="Pfam" id="PF02873">
    <property type="entry name" value="MurB_C"/>
    <property type="match status" value="1"/>
</dbReference>
<dbReference type="AlphaFoldDB" id="A0A6J6Q747"/>
<evidence type="ECO:0000313" key="18">
    <source>
        <dbReference type="EMBL" id="CAB4704608.1"/>
    </source>
</evidence>
<dbReference type="EMBL" id="CAEZXV010000071">
    <property type="protein sequence ID" value="CAB4704608.1"/>
    <property type="molecule type" value="Genomic_DNA"/>
</dbReference>
<dbReference type="PANTHER" id="PTHR21071">
    <property type="entry name" value="UDP-N-ACETYLENOLPYRUVOYLGLUCOSAMINE REDUCTASE"/>
    <property type="match status" value="1"/>
</dbReference>
<keyword evidence="14" id="KW-0131">Cell cycle</keyword>
<dbReference type="GO" id="GO:0051301">
    <property type="term" value="P:cell division"/>
    <property type="evidence" value="ECO:0007669"/>
    <property type="project" value="UniProtKB-KW"/>
</dbReference>
<feature type="domain" description="FAD-binding PCMH-type" evidence="17">
    <location>
        <begin position="14"/>
        <end position="185"/>
    </location>
</feature>
<evidence type="ECO:0000256" key="15">
    <source>
        <dbReference type="ARBA" id="ARBA00023316"/>
    </source>
</evidence>
<dbReference type="InterPro" id="IPR016169">
    <property type="entry name" value="FAD-bd_PCMH_sub2"/>
</dbReference>
<dbReference type="NCBIfam" id="NF000755">
    <property type="entry name" value="PRK00046.1"/>
    <property type="match status" value="1"/>
</dbReference>
<proteinExistence type="inferred from homology"/>
<dbReference type="HAMAP" id="MF_00037">
    <property type="entry name" value="MurB"/>
    <property type="match status" value="1"/>
</dbReference>
<evidence type="ECO:0000256" key="5">
    <source>
        <dbReference type="ARBA" id="ARBA00012518"/>
    </source>
</evidence>
<sequence length="339" mass="35986">MTEMQLSSFTTLGVGGPASNILHVTSEAELIDAVKTADNSKTPLLILGGGSNVLISDSGFAGTVIRVETTGNTYEIDACSGGMLTVSSGSDWDEFVAFTIEMGLANLESLSGIPGTVGGAPIQNIGAYGHEVSEVIARVRTFDREKQELKTFMASECNFSYRSSIFKESAGRYVILDVTFQLRKGENSLPIGYAELAKELGVEIGARVEIGKVRDAVLKLRGAKGMLIGQGINSAGSFFMNPILRKDIADTLPSDAPRWPMPDGRVKTSAAWLMEHAGVSKGDRLAGAQISPKHVLALSNSGDATATDLIELARSAQEKVKNKFGIELQSEVQLVGLSL</sequence>
<comment type="pathway">
    <text evidence="4">Cell wall biogenesis; peptidoglycan biosynthesis.</text>
</comment>
<comment type="subcellular location">
    <subcellularLocation>
        <location evidence="3">Cytoplasm</location>
    </subcellularLocation>
</comment>
<keyword evidence="8" id="KW-0285">Flavoprotein</keyword>
<evidence type="ECO:0000256" key="12">
    <source>
        <dbReference type="ARBA" id="ARBA00022984"/>
    </source>
</evidence>
<keyword evidence="9" id="KW-0274">FAD</keyword>
<evidence type="ECO:0000256" key="3">
    <source>
        <dbReference type="ARBA" id="ARBA00004496"/>
    </source>
</evidence>
<evidence type="ECO:0000256" key="10">
    <source>
        <dbReference type="ARBA" id="ARBA00022857"/>
    </source>
</evidence>
<dbReference type="Gene3D" id="3.90.78.10">
    <property type="entry name" value="UDP-N-acetylenolpyruvoylglucosamine reductase, C-terminal domain"/>
    <property type="match status" value="1"/>
</dbReference>
<dbReference type="Gene3D" id="3.30.43.10">
    <property type="entry name" value="Uridine Diphospho-n-acetylenolpyruvylglucosamine Reductase, domain 2"/>
    <property type="match status" value="1"/>
</dbReference>
<protein>
    <recommendedName>
        <fullName evidence="5">UDP-N-acetylmuramate dehydrogenase</fullName>
        <ecNumber evidence="5">1.3.1.98</ecNumber>
    </recommendedName>
</protein>
<dbReference type="InterPro" id="IPR036318">
    <property type="entry name" value="FAD-bd_PCMH-like_sf"/>
</dbReference>
<dbReference type="InterPro" id="IPR016166">
    <property type="entry name" value="FAD-bd_PCMH"/>
</dbReference>
<dbReference type="EC" id="1.3.1.98" evidence="5"/>
<dbReference type="SUPFAM" id="SSF56194">
    <property type="entry name" value="Uridine diphospho-N-Acetylenolpyruvylglucosamine reductase, MurB, C-terminal domain"/>
    <property type="match status" value="1"/>
</dbReference>
<organism evidence="18">
    <name type="scientific">freshwater metagenome</name>
    <dbReference type="NCBI Taxonomy" id="449393"/>
    <lineage>
        <taxon>unclassified sequences</taxon>
        <taxon>metagenomes</taxon>
        <taxon>ecological metagenomes</taxon>
    </lineage>
</organism>
<dbReference type="InterPro" id="IPR036635">
    <property type="entry name" value="MurB_C_sf"/>
</dbReference>
<evidence type="ECO:0000256" key="6">
    <source>
        <dbReference type="ARBA" id="ARBA00022490"/>
    </source>
</evidence>
<dbReference type="Pfam" id="PF01565">
    <property type="entry name" value="FAD_binding_4"/>
    <property type="match status" value="1"/>
</dbReference>